<evidence type="ECO:0000256" key="4">
    <source>
        <dbReference type="ARBA" id="ARBA00022692"/>
    </source>
</evidence>
<name>A0A8J2XPE1_9GAMM</name>
<evidence type="ECO:0000256" key="9">
    <source>
        <dbReference type="ARBA" id="ARBA00023136"/>
    </source>
</evidence>
<organism evidence="12 13">
    <name type="scientific">Neiella marina</name>
    <dbReference type="NCBI Taxonomy" id="508461"/>
    <lineage>
        <taxon>Bacteria</taxon>
        <taxon>Pseudomonadati</taxon>
        <taxon>Pseudomonadota</taxon>
        <taxon>Gammaproteobacteria</taxon>
        <taxon>Alteromonadales</taxon>
        <taxon>Echinimonadaceae</taxon>
        <taxon>Neiella</taxon>
    </lineage>
</organism>
<protein>
    <recommendedName>
        <fullName evidence="11">Response regulatory domain-containing protein</fullName>
    </recommendedName>
</protein>
<keyword evidence="13" id="KW-1185">Reference proteome</keyword>
<dbReference type="GO" id="GO:0005886">
    <property type="term" value="C:plasma membrane"/>
    <property type="evidence" value="ECO:0007669"/>
    <property type="project" value="UniProtKB-SubCell"/>
</dbReference>
<evidence type="ECO:0000313" key="13">
    <source>
        <dbReference type="Proteomes" id="UP000619743"/>
    </source>
</evidence>
<dbReference type="Proteomes" id="UP000619743">
    <property type="component" value="Unassembled WGS sequence"/>
</dbReference>
<keyword evidence="7" id="KW-1133">Transmembrane helix</keyword>
<evidence type="ECO:0000256" key="8">
    <source>
        <dbReference type="ARBA" id="ARBA00023012"/>
    </source>
</evidence>
<keyword evidence="6" id="KW-0067">ATP-binding</keyword>
<keyword evidence="2" id="KW-1003">Cell membrane</keyword>
<evidence type="ECO:0000256" key="2">
    <source>
        <dbReference type="ARBA" id="ARBA00022475"/>
    </source>
</evidence>
<sequence>MSAIRGIRVLFVEDNEIHQTLLLELLSKANTKPVLAENGAQAINILAEQSFDLVLMDCQMPIMDGIEATKRIRQQPQWASLPIIALTATTDHAQTQQALAAGMNAIASKPVEPQQFYQLLYQWLPQPAQADDLQEYLDKVRVKAHAQQLQQPIQELLTQFTGVCVPKVMALKKAAASQQSGALQDAARQIQQVISHLAHPDFTGLAQELVEQADRLSSEQVESHCQRLVKGVQQLIKEIRRWQQTIELEQATDNEAAQIETLSIEAMSIDGLDGEAGLQRCGGNPKVYVDLLRKFADMYGDGLQSQGDELAAYVHGMKGAAAYLGVTCIADVAIAIEQDLASNQPPTTEQLNRASTTVVSVCQQIREQLSSN</sequence>
<evidence type="ECO:0000256" key="5">
    <source>
        <dbReference type="ARBA" id="ARBA00022741"/>
    </source>
</evidence>
<dbReference type="PANTHER" id="PTHR45339">
    <property type="entry name" value="HYBRID SIGNAL TRANSDUCTION HISTIDINE KINASE J"/>
    <property type="match status" value="1"/>
</dbReference>
<dbReference type="Pfam" id="PF00072">
    <property type="entry name" value="Response_reg"/>
    <property type="match status" value="1"/>
</dbReference>
<dbReference type="InterPro" id="IPR001789">
    <property type="entry name" value="Sig_transdc_resp-reg_receiver"/>
</dbReference>
<dbReference type="PANTHER" id="PTHR45339:SF1">
    <property type="entry name" value="HYBRID SIGNAL TRANSDUCTION HISTIDINE KINASE J"/>
    <property type="match status" value="1"/>
</dbReference>
<dbReference type="SUPFAM" id="SSF52172">
    <property type="entry name" value="CheY-like"/>
    <property type="match status" value="1"/>
</dbReference>
<dbReference type="Gene3D" id="3.40.50.2300">
    <property type="match status" value="1"/>
</dbReference>
<evidence type="ECO:0000256" key="6">
    <source>
        <dbReference type="ARBA" id="ARBA00022840"/>
    </source>
</evidence>
<dbReference type="InterPro" id="IPR008207">
    <property type="entry name" value="Sig_transdc_His_kin_Hpt_dom"/>
</dbReference>
<dbReference type="GO" id="GO:0004672">
    <property type="term" value="F:protein kinase activity"/>
    <property type="evidence" value="ECO:0007669"/>
    <property type="project" value="UniProtKB-ARBA"/>
</dbReference>
<keyword evidence="5" id="KW-0547">Nucleotide-binding</keyword>
<accession>A0A8J2XPE1</accession>
<dbReference type="AlphaFoldDB" id="A0A8J2XPE1"/>
<reference evidence="13" key="1">
    <citation type="journal article" date="2019" name="Int. J. Syst. Evol. Microbiol.">
        <title>The Global Catalogue of Microorganisms (GCM) 10K type strain sequencing project: providing services to taxonomists for standard genome sequencing and annotation.</title>
        <authorList>
            <consortium name="The Broad Institute Genomics Platform"/>
            <consortium name="The Broad Institute Genome Sequencing Center for Infectious Disease"/>
            <person name="Wu L."/>
            <person name="Ma J."/>
        </authorList>
    </citation>
    <scope>NUCLEOTIDE SEQUENCE [LARGE SCALE GENOMIC DNA]</scope>
    <source>
        <strain evidence="13">CGMCC 1.10130</strain>
    </source>
</reference>
<dbReference type="InterPro" id="IPR011006">
    <property type="entry name" value="CheY-like_superfamily"/>
</dbReference>
<dbReference type="PROSITE" id="PS50110">
    <property type="entry name" value="RESPONSE_REGULATORY"/>
    <property type="match status" value="1"/>
</dbReference>
<dbReference type="InterPro" id="IPR036641">
    <property type="entry name" value="HPT_dom_sf"/>
</dbReference>
<feature type="domain" description="Response regulatory" evidence="11">
    <location>
        <begin position="8"/>
        <end position="124"/>
    </location>
</feature>
<dbReference type="GO" id="GO:0005524">
    <property type="term" value="F:ATP binding"/>
    <property type="evidence" value="ECO:0007669"/>
    <property type="project" value="UniProtKB-KW"/>
</dbReference>
<evidence type="ECO:0000256" key="7">
    <source>
        <dbReference type="ARBA" id="ARBA00022989"/>
    </source>
</evidence>
<dbReference type="Pfam" id="PF01627">
    <property type="entry name" value="Hpt"/>
    <property type="match status" value="1"/>
</dbReference>
<dbReference type="EMBL" id="BMDX01000007">
    <property type="protein sequence ID" value="GGA76072.1"/>
    <property type="molecule type" value="Genomic_DNA"/>
</dbReference>
<dbReference type="Gene3D" id="1.20.120.160">
    <property type="entry name" value="HPT domain"/>
    <property type="match status" value="1"/>
</dbReference>
<keyword evidence="3 10" id="KW-0597">Phosphoprotein</keyword>
<keyword evidence="8" id="KW-0902">Two-component regulatory system</keyword>
<evidence type="ECO:0000259" key="11">
    <source>
        <dbReference type="PROSITE" id="PS50110"/>
    </source>
</evidence>
<dbReference type="SMART" id="SM00448">
    <property type="entry name" value="REC"/>
    <property type="match status" value="1"/>
</dbReference>
<dbReference type="CDD" id="cd17546">
    <property type="entry name" value="REC_hyHK_CKI1_RcsC-like"/>
    <property type="match status" value="1"/>
</dbReference>
<evidence type="ECO:0000256" key="3">
    <source>
        <dbReference type="ARBA" id="ARBA00022553"/>
    </source>
</evidence>
<keyword evidence="9" id="KW-0472">Membrane</keyword>
<comment type="subcellular location">
    <subcellularLocation>
        <location evidence="1">Cell membrane</location>
        <topology evidence="1">Multi-pass membrane protein</topology>
    </subcellularLocation>
</comment>
<gene>
    <name evidence="12" type="ORF">GCM10011369_17450</name>
</gene>
<dbReference type="SUPFAM" id="SSF47226">
    <property type="entry name" value="Histidine-containing phosphotransfer domain, HPT domain"/>
    <property type="match status" value="1"/>
</dbReference>
<comment type="caution">
    <text evidence="12">The sequence shown here is derived from an EMBL/GenBank/DDBJ whole genome shotgun (WGS) entry which is preliminary data.</text>
</comment>
<dbReference type="GO" id="GO:0000160">
    <property type="term" value="P:phosphorelay signal transduction system"/>
    <property type="evidence" value="ECO:0007669"/>
    <property type="project" value="UniProtKB-KW"/>
</dbReference>
<proteinExistence type="predicted"/>
<keyword evidence="4" id="KW-0812">Transmembrane</keyword>
<evidence type="ECO:0000256" key="10">
    <source>
        <dbReference type="PROSITE-ProRule" id="PRU00169"/>
    </source>
</evidence>
<evidence type="ECO:0000256" key="1">
    <source>
        <dbReference type="ARBA" id="ARBA00004651"/>
    </source>
</evidence>
<evidence type="ECO:0000313" key="12">
    <source>
        <dbReference type="EMBL" id="GGA76072.1"/>
    </source>
</evidence>
<feature type="modified residue" description="4-aspartylphosphate" evidence="10">
    <location>
        <position position="57"/>
    </location>
</feature>